<dbReference type="SUPFAM" id="SSF49899">
    <property type="entry name" value="Concanavalin A-like lectins/glucanases"/>
    <property type="match status" value="1"/>
</dbReference>
<dbReference type="PRINTS" id="PR01407">
    <property type="entry name" value="BUTYPHLNCDUF"/>
</dbReference>
<evidence type="ECO:0000256" key="1">
    <source>
        <dbReference type="ARBA" id="ARBA00009651"/>
    </source>
</evidence>
<evidence type="ECO:0000313" key="10">
    <source>
        <dbReference type="EMBL" id="KAJ7317216.1"/>
    </source>
</evidence>
<proteinExistence type="inferred from homology"/>
<dbReference type="InterPro" id="IPR006574">
    <property type="entry name" value="PRY"/>
</dbReference>
<feature type="domain" description="B box-type" evidence="8">
    <location>
        <begin position="53"/>
        <end position="89"/>
    </location>
</feature>
<dbReference type="InterPro" id="IPR003877">
    <property type="entry name" value="SPRY_dom"/>
</dbReference>
<keyword evidence="3 6" id="KW-0479">Metal-binding</keyword>
<dbReference type="PROSITE" id="PS50119">
    <property type="entry name" value="ZF_BBOX"/>
    <property type="match status" value="1"/>
</dbReference>
<evidence type="ECO:0000256" key="5">
    <source>
        <dbReference type="ARBA" id="ARBA00034460"/>
    </source>
</evidence>
<dbReference type="InterPro" id="IPR013320">
    <property type="entry name" value="ConA-like_dom_sf"/>
</dbReference>
<dbReference type="EMBL" id="JAPFRF010000011">
    <property type="protein sequence ID" value="KAJ7317216.1"/>
    <property type="molecule type" value="Genomic_DNA"/>
</dbReference>
<protein>
    <submittedName>
        <fullName evidence="10">Uncharacterized protein</fullName>
    </submittedName>
</protein>
<dbReference type="FunFam" id="2.60.120.920:FF:000004">
    <property type="entry name" value="Butyrophilin subfamily 1 member A1"/>
    <property type="match status" value="1"/>
</dbReference>
<dbReference type="PROSITE" id="PS50188">
    <property type="entry name" value="B302_SPRY"/>
    <property type="match status" value="1"/>
</dbReference>
<evidence type="ECO:0000256" key="2">
    <source>
        <dbReference type="ARBA" id="ARBA00022699"/>
    </source>
</evidence>
<dbReference type="SMART" id="SM00589">
    <property type="entry name" value="PRY"/>
    <property type="match status" value="1"/>
</dbReference>
<evidence type="ECO:0000259" key="8">
    <source>
        <dbReference type="PROSITE" id="PS50119"/>
    </source>
</evidence>
<dbReference type="SMART" id="SM00449">
    <property type="entry name" value="SPRY"/>
    <property type="match status" value="1"/>
</dbReference>
<evidence type="ECO:0000256" key="3">
    <source>
        <dbReference type="ARBA" id="ARBA00022771"/>
    </source>
</evidence>
<evidence type="ECO:0000313" key="11">
    <source>
        <dbReference type="Proteomes" id="UP001142489"/>
    </source>
</evidence>
<dbReference type="InterPro" id="IPR050143">
    <property type="entry name" value="TRIM/RBCC"/>
</dbReference>
<evidence type="ECO:0000256" key="4">
    <source>
        <dbReference type="ARBA" id="ARBA00022833"/>
    </source>
</evidence>
<dbReference type="Pfam" id="PF13765">
    <property type="entry name" value="PRY"/>
    <property type="match status" value="1"/>
</dbReference>
<reference evidence="10" key="1">
    <citation type="journal article" date="2023" name="DNA Res.">
        <title>Chromosome-level genome assembly of Phrynocephalus forsythii using third-generation DNA sequencing and Hi-C analysis.</title>
        <authorList>
            <person name="Qi Y."/>
            <person name="Zhao W."/>
            <person name="Zhao Y."/>
            <person name="Niu C."/>
            <person name="Cao S."/>
            <person name="Zhang Y."/>
        </authorList>
    </citation>
    <scope>NUCLEOTIDE SEQUENCE</scope>
    <source>
        <tissue evidence="10">Muscle</tissue>
    </source>
</reference>
<dbReference type="InterPro" id="IPR043136">
    <property type="entry name" value="B30.2/SPRY_sf"/>
</dbReference>
<keyword evidence="3 6" id="KW-0863">Zinc-finger</keyword>
<dbReference type="PANTHER" id="PTHR24103">
    <property type="entry name" value="E3 UBIQUITIN-PROTEIN LIGASE TRIM"/>
    <property type="match status" value="1"/>
</dbReference>
<accession>A0A9Q0XKG7</accession>
<dbReference type="InterPro" id="IPR000315">
    <property type="entry name" value="Znf_B-box"/>
</dbReference>
<keyword evidence="2" id="KW-0528">Neurotoxin</keyword>
<dbReference type="AlphaFoldDB" id="A0A9Q0XKG7"/>
<dbReference type="InterPro" id="IPR003879">
    <property type="entry name" value="Butyrophylin_SPRY"/>
</dbReference>
<dbReference type="GO" id="GO:0008270">
    <property type="term" value="F:zinc ion binding"/>
    <property type="evidence" value="ECO:0007669"/>
    <property type="project" value="UniProtKB-KW"/>
</dbReference>
<dbReference type="Gene3D" id="3.30.160.60">
    <property type="entry name" value="Classic Zinc Finger"/>
    <property type="match status" value="1"/>
</dbReference>
<dbReference type="InterPro" id="IPR001870">
    <property type="entry name" value="B30.2/SPRY"/>
</dbReference>
<comment type="similarity">
    <text evidence="1">Belongs to the ohanin/vespryn family.</text>
</comment>
<name>A0A9Q0XKG7_9SAUR</name>
<comment type="function">
    <text evidence="5">Neurotoxin that produces dose-dependent hypolocomotion and hyperalgesia in mice. May directly act on the central nervous system, as it is 6500-fold more potent when administered intracerebroventricularly than intraperitoneal.</text>
</comment>
<comment type="caution">
    <text evidence="10">The sequence shown here is derived from an EMBL/GenBank/DDBJ whole genome shotgun (WGS) entry which is preliminary data.</text>
</comment>
<keyword evidence="7" id="KW-0175">Coiled coil</keyword>
<dbReference type="Gene3D" id="2.60.120.920">
    <property type="match status" value="1"/>
</dbReference>
<dbReference type="SMART" id="SM00336">
    <property type="entry name" value="BBOX"/>
    <property type="match status" value="1"/>
</dbReference>
<feature type="domain" description="B30.2/SPRY" evidence="9">
    <location>
        <begin position="278"/>
        <end position="466"/>
    </location>
</feature>
<keyword evidence="11" id="KW-1185">Reference proteome</keyword>
<gene>
    <name evidence="10" type="ORF">JRQ81_003378</name>
</gene>
<dbReference type="CDD" id="cd12888">
    <property type="entry name" value="SPRY_PRY_TRIM7_like"/>
    <property type="match status" value="1"/>
</dbReference>
<dbReference type="SUPFAM" id="SSF57845">
    <property type="entry name" value="B-box zinc-binding domain"/>
    <property type="match status" value="1"/>
</dbReference>
<evidence type="ECO:0000256" key="6">
    <source>
        <dbReference type="PROSITE-ProRule" id="PRU00024"/>
    </source>
</evidence>
<evidence type="ECO:0000259" key="9">
    <source>
        <dbReference type="PROSITE" id="PS50188"/>
    </source>
</evidence>
<keyword evidence="2" id="KW-0800">Toxin</keyword>
<keyword evidence="4" id="KW-0862">Zinc</keyword>
<organism evidence="10 11">
    <name type="scientific">Phrynocephalus forsythii</name>
    <dbReference type="NCBI Taxonomy" id="171643"/>
    <lineage>
        <taxon>Eukaryota</taxon>
        <taxon>Metazoa</taxon>
        <taxon>Chordata</taxon>
        <taxon>Craniata</taxon>
        <taxon>Vertebrata</taxon>
        <taxon>Euteleostomi</taxon>
        <taxon>Lepidosauria</taxon>
        <taxon>Squamata</taxon>
        <taxon>Bifurcata</taxon>
        <taxon>Unidentata</taxon>
        <taxon>Episquamata</taxon>
        <taxon>Toxicofera</taxon>
        <taxon>Iguania</taxon>
        <taxon>Acrodonta</taxon>
        <taxon>Agamidae</taxon>
        <taxon>Agaminae</taxon>
        <taxon>Phrynocephalus</taxon>
    </lineage>
</organism>
<dbReference type="Pfam" id="PF00643">
    <property type="entry name" value="zf-B_box"/>
    <property type="match status" value="1"/>
</dbReference>
<dbReference type="OrthoDB" id="9049620at2759"/>
<evidence type="ECO:0000256" key="7">
    <source>
        <dbReference type="SAM" id="Coils"/>
    </source>
</evidence>
<feature type="coiled-coil region" evidence="7">
    <location>
        <begin position="90"/>
        <end position="174"/>
    </location>
</feature>
<sequence length="466" mass="53534">MILGKSEEAFFSSLRRGGEGSCEGAARQGAEMRQGQGWGLPRLSSRPGAQGECADHREPCNVFCTDDRAFICLVCAKSRKHRTHLILPLEEAAEECKQEIQAKLQDLKTERNAIQALQRKQKEEMPKHLGVIKAERRKMVQEFQQLHLFLEEQERRLLHQLDKLTKEMELDREQNGPRLLNTFSVLSERIRDLEEECQRPAEEFLQNLKETFSRCEIGMPHRKVEKPPDWEEALGVISQKNIVLAENFKIFKETLAAELNRGQTSCRRAVLEEPAQQLQIFRAVERGDALRTGRRVNATLDPRTANPKLLVSLDQKRVRHWGPPQALTDHSKRFDFEPFVLACEGFHWGKHCWGVKVEQGQSWAVGVARESVNRKGPISLSPEQGIWAVEQCWGQFRALTSHWTPIPLARIPRRIRVCLDYERGWVAFSDADLDAPIFTFAPVSFNQEKIYPWLWVGPGSQLSFCL</sequence>
<dbReference type="Proteomes" id="UP001142489">
    <property type="component" value="Unassembled WGS sequence"/>
</dbReference>
<dbReference type="Pfam" id="PF00622">
    <property type="entry name" value="SPRY"/>
    <property type="match status" value="1"/>
</dbReference>